<dbReference type="Proteomes" id="UP001216674">
    <property type="component" value="Unassembled WGS sequence"/>
</dbReference>
<keyword evidence="2" id="KW-1185">Reference proteome</keyword>
<gene>
    <name evidence="1" type="ORF">P3W85_34755</name>
</gene>
<dbReference type="RefSeq" id="WP_276268094.1">
    <property type="nucleotide sequence ID" value="NZ_JARJLM010000559.1"/>
</dbReference>
<dbReference type="Gene3D" id="3.40.50.10320">
    <property type="entry name" value="LmbE-like"/>
    <property type="match status" value="1"/>
</dbReference>
<evidence type="ECO:0000313" key="2">
    <source>
        <dbReference type="Proteomes" id="UP001216674"/>
    </source>
</evidence>
<accession>A0ABT6AZL4</accession>
<dbReference type="EMBL" id="JARJLM010000559">
    <property type="protein sequence ID" value="MDF3838057.1"/>
    <property type="molecule type" value="Genomic_DNA"/>
</dbReference>
<comment type="caution">
    <text evidence="1">The sequence shown here is derived from an EMBL/GenBank/DDBJ whole genome shotgun (WGS) entry which is preliminary data.</text>
</comment>
<proteinExistence type="predicted"/>
<dbReference type="InterPro" id="IPR024078">
    <property type="entry name" value="LmbE-like_dom_sf"/>
</dbReference>
<dbReference type="InterPro" id="IPR003737">
    <property type="entry name" value="GlcNAc_PI_deacetylase-related"/>
</dbReference>
<sequence>MPIEKYKVRPVSVFLFAHQDDEFGVYQQILTEQRLGRRIVCAYFTSGVPHGADPARRNQESLAVLSRLGVQPQDVVFAGAQLDIADGKLVDSLQPAFVWTKAWLSSFSSIGAVFVPAWEGGHPDHDGLHAFAVQLCTELGLAACVRQFPLYNALRCPRPLFRILNPLSENGPVSTTRIRWRQRIRFLGYALSYPSQRGSWIGLFPFLLLHYIFSGTQAVQAISRQRILERPHDGLLYYEQRRFSTWTSLSSKILAWLASRPPETGT</sequence>
<dbReference type="Pfam" id="PF02585">
    <property type="entry name" value="PIG-L"/>
    <property type="match status" value="1"/>
</dbReference>
<protein>
    <submittedName>
        <fullName evidence="1">PIG-L family deacetylase</fullName>
    </submittedName>
</protein>
<name>A0ABT6AZL4_9BURK</name>
<dbReference type="SUPFAM" id="SSF102588">
    <property type="entry name" value="LmbE-like"/>
    <property type="match status" value="1"/>
</dbReference>
<evidence type="ECO:0000313" key="1">
    <source>
        <dbReference type="EMBL" id="MDF3838057.1"/>
    </source>
</evidence>
<organism evidence="1 2">
    <name type="scientific">Cupriavidus basilensis</name>
    <dbReference type="NCBI Taxonomy" id="68895"/>
    <lineage>
        <taxon>Bacteria</taxon>
        <taxon>Pseudomonadati</taxon>
        <taxon>Pseudomonadota</taxon>
        <taxon>Betaproteobacteria</taxon>
        <taxon>Burkholderiales</taxon>
        <taxon>Burkholderiaceae</taxon>
        <taxon>Cupriavidus</taxon>
    </lineage>
</organism>
<reference evidence="1 2" key="1">
    <citation type="submission" date="2023-03" db="EMBL/GenBank/DDBJ databases">
        <title>Draft assemblies of triclosan tolerant bacteria isolated from returned activated sludge.</title>
        <authorList>
            <person name="Van Hamelsveld S."/>
        </authorList>
    </citation>
    <scope>NUCLEOTIDE SEQUENCE [LARGE SCALE GENOMIC DNA]</scope>
    <source>
        <strain evidence="1 2">GW210010_S58</strain>
    </source>
</reference>